<dbReference type="EMBL" id="QHLQ01000001">
    <property type="protein sequence ID" value="NIZ59750.1"/>
    <property type="molecule type" value="Genomic_DNA"/>
</dbReference>
<comment type="subcellular location">
    <subcellularLocation>
        <location evidence="1">Cell membrane</location>
        <topology evidence="1">Multi-pass membrane protein</topology>
    </subcellularLocation>
</comment>
<keyword evidence="7" id="KW-0406">Ion transport</keyword>
<reference evidence="11 12" key="1">
    <citation type="submission" date="2018-05" db="EMBL/GenBank/DDBJ databases">
        <authorList>
            <person name="Zhang Y.-J."/>
        </authorList>
    </citation>
    <scope>NUCLEOTIDE SEQUENCE [LARGE SCALE GENOMIC DNA]</scope>
    <source>
        <strain evidence="11 12">CY04</strain>
    </source>
</reference>
<evidence type="ECO:0000256" key="1">
    <source>
        <dbReference type="ARBA" id="ARBA00004651"/>
    </source>
</evidence>
<accession>A0ABX0W4U4</accession>
<gene>
    <name evidence="11" type="ORF">DL239_02040</name>
</gene>
<feature type="transmembrane region" description="Helical" evidence="9">
    <location>
        <begin position="305"/>
        <end position="325"/>
    </location>
</feature>
<evidence type="ECO:0000256" key="3">
    <source>
        <dbReference type="ARBA" id="ARBA00022449"/>
    </source>
</evidence>
<feature type="transmembrane region" description="Helical" evidence="9">
    <location>
        <begin position="247"/>
        <end position="264"/>
    </location>
</feature>
<dbReference type="Pfam" id="PF00999">
    <property type="entry name" value="Na_H_Exchanger"/>
    <property type="match status" value="1"/>
</dbReference>
<feature type="transmembrane region" description="Helical" evidence="9">
    <location>
        <begin position="362"/>
        <end position="384"/>
    </location>
</feature>
<proteinExistence type="predicted"/>
<dbReference type="InterPro" id="IPR038770">
    <property type="entry name" value="Na+/solute_symporter_sf"/>
</dbReference>
<evidence type="ECO:0000256" key="6">
    <source>
        <dbReference type="ARBA" id="ARBA00022989"/>
    </source>
</evidence>
<comment type="caution">
    <text evidence="11">The sequence shown here is derived from an EMBL/GenBank/DDBJ whole genome shotgun (WGS) entry which is preliminary data.</text>
</comment>
<keyword evidence="8 9" id="KW-0472">Membrane</keyword>
<dbReference type="Proteomes" id="UP001429564">
    <property type="component" value="Unassembled WGS sequence"/>
</dbReference>
<evidence type="ECO:0000256" key="9">
    <source>
        <dbReference type="SAM" id="Phobius"/>
    </source>
</evidence>
<feature type="transmembrane region" description="Helical" evidence="9">
    <location>
        <begin position="224"/>
        <end position="241"/>
    </location>
</feature>
<dbReference type="RefSeq" id="WP_167681724.1">
    <property type="nucleotide sequence ID" value="NZ_QHLQ01000001.1"/>
</dbReference>
<evidence type="ECO:0000313" key="11">
    <source>
        <dbReference type="EMBL" id="NIZ59750.1"/>
    </source>
</evidence>
<feature type="transmembrane region" description="Helical" evidence="9">
    <location>
        <begin position="337"/>
        <end position="356"/>
    </location>
</feature>
<protein>
    <submittedName>
        <fullName evidence="11">Sodium:proton antiporter</fullName>
    </submittedName>
</protein>
<feature type="domain" description="Cation/H+ exchanger transmembrane" evidence="10">
    <location>
        <begin position="11"/>
        <end position="391"/>
    </location>
</feature>
<evidence type="ECO:0000256" key="2">
    <source>
        <dbReference type="ARBA" id="ARBA00022448"/>
    </source>
</evidence>
<organism evidence="11 12">
    <name type="scientific">Parasedimentitalea denitrificans</name>
    <dbReference type="NCBI Taxonomy" id="2211118"/>
    <lineage>
        <taxon>Bacteria</taxon>
        <taxon>Pseudomonadati</taxon>
        <taxon>Pseudomonadota</taxon>
        <taxon>Alphaproteobacteria</taxon>
        <taxon>Rhodobacterales</taxon>
        <taxon>Paracoccaceae</taxon>
        <taxon>Parasedimentitalea</taxon>
    </lineage>
</organism>
<evidence type="ECO:0000313" key="12">
    <source>
        <dbReference type="Proteomes" id="UP001429564"/>
    </source>
</evidence>
<feature type="transmembrane region" description="Helical" evidence="9">
    <location>
        <begin position="276"/>
        <end position="299"/>
    </location>
</feature>
<evidence type="ECO:0000256" key="5">
    <source>
        <dbReference type="ARBA" id="ARBA00022692"/>
    </source>
</evidence>
<feature type="transmembrane region" description="Helical" evidence="9">
    <location>
        <begin position="155"/>
        <end position="174"/>
    </location>
</feature>
<dbReference type="PANTHER" id="PTHR32507:SF8">
    <property type="entry name" value="CNH1P"/>
    <property type="match status" value="1"/>
</dbReference>
<keyword evidence="4" id="KW-1003">Cell membrane</keyword>
<feature type="transmembrane region" description="Helical" evidence="9">
    <location>
        <begin position="91"/>
        <end position="110"/>
    </location>
</feature>
<keyword evidence="12" id="KW-1185">Reference proteome</keyword>
<evidence type="ECO:0000256" key="4">
    <source>
        <dbReference type="ARBA" id="ARBA00022475"/>
    </source>
</evidence>
<evidence type="ECO:0000256" key="7">
    <source>
        <dbReference type="ARBA" id="ARBA00023065"/>
    </source>
</evidence>
<evidence type="ECO:0000256" key="8">
    <source>
        <dbReference type="ARBA" id="ARBA00023136"/>
    </source>
</evidence>
<keyword evidence="5 9" id="KW-0812">Transmembrane</keyword>
<keyword evidence="6 9" id="KW-1133">Transmembrane helix</keyword>
<feature type="transmembrane region" description="Helical" evidence="9">
    <location>
        <begin position="194"/>
        <end position="212"/>
    </location>
</feature>
<dbReference type="PANTHER" id="PTHR32507">
    <property type="entry name" value="NA(+)/H(+) ANTIPORTER 1"/>
    <property type="match status" value="1"/>
</dbReference>
<dbReference type="InterPro" id="IPR006153">
    <property type="entry name" value="Cation/H_exchanger_TM"/>
</dbReference>
<feature type="transmembrane region" description="Helical" evidence="9">
    <location>
        <begin position="30"/>
        <end position="48"/>
    </location>
</feature>
<sequence>MHSEVLILAIFAFLYSIVAGRIERSVVSGPVVFVSSGILMGPLVLGWFEGEILLQGLRALADMTLVLILFSDAANAELSVLRSKLKIPARMLLIGLPGVILLGFVLALVLLDTLSIYEAAILGIILAATDAALGKAVIADERVPDWIRASLNAESGLNDGICVPFLFIFIALALEATGTAASSVDPLLIVIEEIGIGLVVGLGLTWVAGLLLKFSMSKGWLTEVWAQVTVPALALACFALATELHGSGYIAAFTGGLLFGRLLGKSKHQFVVAAEGIGEALAMLTWLVFGIAVVAGIIGLVTWQIMIYALLSLTVVRILPIFISLTRTASTKKDRLFLGWFGPRGLASIVFVVIVLDSDLPGGEVIALVVILTVFLSLIAHGFTAKPLSKWISRQHSGTGD</sequence>
<evidence type="ECO:0000259" key="10">
    <source>
        <dbReference type="Pfam" id="PF00999"/>
    </source>
</evidence>
<keyword evidence="2" id="KW-0813">Transport</keyword>
<dbReference type="Gene3D" id="1.20.1530.20">
    <property type="match status" value="1"/>
</dbReference>
<keyword evidence="3" id="KW-0050">Antiport</keyword>
<feature type="transmembrane region" description="Helical" evidence="9">
    <location>
        <begin position="116"/>
        <end position="134"/>
    </location>
</feature>
<name>A0ABX0W4U4_9RHOB</name>